<proteinExistence type="predicted"/>
<accession>A0AAX1IAM9</accession>
<gene>
    <name evidence="1" type="ORF">GPNADHDJ_00245</name>
</gene>
<evidence type="ECO:0000313" key="2">
    <source>
        <dbReference type="Proteomes" id="UP000515598"/>
    </source>
</evidence>
<evidence type="ECO:0000313" key="1">
    <source>
        <dbReference type="EMBL" id="QNG76079.1"/>
    </source>
</evidence>
<dbReference type="Proteomes" id="UP000515598">
    <property type="component" value="Chromosome"/>
</dbReference>
<organism evidence="1 2">
    <name type="scientific">Stenotrophomonas maltophilia</name>
    <name type="common">Pseudomonas maltophilia</name>
    <name type="synonym">Xanthomonas maltophilia</name>
    <dbReference type="NCBI Taxonomy" id="40324"/>
    <lineage>
        <taxon>Bacteria</taxon>
        <taxon>Pseudomonadati</taxon>
        <taxon>Pseudomonadota</taxon>
        <taxon>Gammaproteobacteria</taxon>
        <taxon>Lysobacterales</taxon>
        <taxon>Lysobacteraceae</taxon>
        <taxon>Stenotrophomonas</taxon>
        <taxon>Stenotrophomonas maltophilia group</taxon>
    </lineage>
</organism>
<reference evidence="1 2" key="1">
    <citation type="submission" date="2020-08" db="EMBL/GenBank/DDBJ databases">
        <title>Phenotypic and transcriptomic analysis of seven clinical Stenotrophomonas maltophilia isolates identify a small set of shared and commonly regulated genes involved in biofilm lifestyle.</title>
        <authorList>
            <person name="Alio I."/>
            <person name="Gudzuhn M."/>
            <person name="Streit W."/>
        </authorList>
    </citation>
    <scope>NUCLEOTIDE SEQUENCE [LARGE SCALE GENOMIC DNA]</scope>
    <source>
        <strain evidence="1 2">UHH_SKK55</strain>
    </source>
</reference>
<protein>
    <submittedName>
        <fullName evidence="1">Uncharacterized protein</fullName>
    </submittedName>
</protein>
<dbReference type="EMBL" id="CP060025">
    <property type="protein sequence ID" value="QNG76079.1"/>
    <property type="molecule type" value="Genomic_DNA"/>
</dbReference>
<dbReference type="AlphaFoldDB" id="A0AAX1IAM9"/>
<name>A0AAX1IAM9_STEMA</name>
<sequence length="259" mass="28971">MAYVVSQPTLIAPWPELDNFVRSIGPFLACAWCALERSRTASSPVAAEGLASQALDTLATLRVLHREPVECSRLAARSLYEPLAWSYKSPWSRSDLNLESALTRSLTQWAAECTPSARRNLGISLASTEARAYLANLLRKHRLDPKLGDGLQSIGSPEWNALSLGRKRYVLWASMRNSASEFIQSGLDEHAARRALDREIKRRCIWLAGREQAGTLARKDFCFLPGQGWRQPLILDVAMETFLPLGMAYWLEPSGSWQL</sequence>